<evidence type="ECO:0000313" key="8">
    <source>
        <dbReference type="EMBL" id="GMI21431.1"/>
    </source>
</evidence>
<dbReference type="PANTHER" id="PTHR19308">
    <property type="entry name" value="PHOSPHATIDYLCHOLINE TRANSFER PROTEIN"/>
    <property type="match status" value="1"/>
</dbReference>
<dbReference type="Pfam" id="PF01852">
    <property type="entry name" value="START"/>
    <property type="match status" value="1"/>
</dbReference>
<feature type="transmembrane region" description="Helical" evidence="6">
    <location>
        <begin position="1259"/>
        <end position="1279"/>
    </location>
</feature>
<dbReference type="PANTHER" id="PTHR19308:SF14">
    <property type="entry name" value="START DOMAIN-CONTAINING PROTEIN"/>
    <property type="match status" value="1"/>
</dbReference>
<feature type="transmembrane region" description="Helical" evidence="6">
    <location>
        <begin position="1413"/>
        <end position="1437"/>
    </location>
</feature>
<dbReference type="Pfam" id="PF09815">
    <property type="entry name" value="XK-related"/>
    <property type="match status" value="1"/>
</dbReference>
<comment type="caution">
    <text evidence="8">The sequence shown here is derived from an EMBL/GenBank/DDBJ whole genome shotgun (WGS) entry which is preliminary data.</text>
</comment>
<sequence>MHHLASAYEGRKFILEPYAEDKLRTTQSFARSIRVARTKMPFPQLLALTMARGGSASEIFFDPSTLRRPLPHAVRGVFEVKEEKFGCSTLAMTIKMATKPQNTSLVARVVTGGALGENSDDATEGRVVHLSPEVAHLVADDLLQLLPLLYERFARPDEVDHAAWESLAAHFASSPLGSASDTLLEAAMKYDDKPWTRMKSTVRNPAESWRALAGERSAWGKGRAVVDASAPMVLAYLWHSESYKRRSERSERSYCLLSKVVEIPASNSAYQMYEINIGAGQHRVLCCKWTWHRADNGVYVAALTDISDVPEGGEKDAINATIERGITKSEIVRAVGRGCWTIKPLADDVCSVTLVGQGVLKGYIPDMATKYLLKSTLALVEEVRTNFERNWKEVDDEVRDAFPTPPPLATLAASQVELVTRCRTSLEENVETGLPWEQFASPSGLVTMWSKPAKPIRGDRRVVSGKASCVIDCPALHALHWYFAVDLREHMRESLEGGDLARVVLERPSQHDLSYAMLKKMPFPLTKRELVTRTLCFTEDGGDLIVLFEPLPESYKVDYGFKPNAVRALSRGILRFSSFPGGDKCSATLIQYADLAGRVPVSVVNRNVVAGALSNLCLMRDTFQRDEEVDADARRKLARAIRTNGQIYEAREDELMARVEGELGNLDDRTFEELESHDRLVNMQMVFIDGQSRGIWRGTTVVDACVEDAAAWELLKTTRADKKTKSKSILESGVFRINDHHQVAHAVHDSPVPTFSPRERVVSNIWKQMDDGSLKVFVESTDFDGVPVNKAFVRLTCTFLFEFKELPNSEGVPQTRVTLSGRIDMGGSLPRTFADRGGVKFLMRLSRMRVHHDKSREVDAASSLRIVAMIQNHTEPYTEEEEDMLRDGLARISEVDKLKGKELKMASPATKAKIVFKESDPRAWGYAKTMVQASAVQVLAHALNFVSRADASGDVLEKSLKTINDHHQEAYLLRRAPAPLRNRDGLSRRAWRQLSANKFILVASPMESDDHPIGGEVVRGRFPATIILTGLSENECKFEYSMQLDFGGNVGPAITNLFTGKAMHYATATRDYVQGLRALGDWGEKDGEATAEMFMAKTDAEKQHGKGETRVVARLRELIGRHKGLRELEEKYEWIEVLLRKVVANKLRPAGDSKTKLCNMSVKQAKVIGGALASCIAANLTAPAAVDEWILRYPAMGELDREYVWFRPMMDTIAQRLLESVSWGLKMRLYTGAGLSTMDLLSDMFMIYTYATTEQQGTALSLAIMVGMCLLGQLFLVWVQAHKGPRRTMLKEMLIVLGGMKPGIDAMRVAGGNERAEHAAVNPDMELTVTRAFELVCESIPGTVLQLVALIKYMQENDGDYSKTALGSIIVSACTTGFTAATISFDFDVNPQRRRDEPSFYGYIPDEAGRRTAIFFCMIMNGALLLLLRCVSTALLLVVDGRLVLYYYLGDHVLYLAYKMGRRDLYHWVPLEGAIHVPYAVFQRVSIKAITDFTGVVQFRGAGEMGGVAWLWSQGTAFVTSLVATGIYVENAADPIASVWTIVCTLSGAWLCFALMCLQLMKREYWGTFFSLQTGHAWVKIGFVEGKTDLQKSYILGYNKKLWLSIRDDVLEWTMENWERWEDEKPDWLTATWKAQVEDDMIPAVFLRRLSASAGGQRRRSSAGDIFFGGGGGAQVAPVSN</sequence>
<evidence type="ECO:0000256" key="1">
    <source>
        <dbReference type="ARBA" id="ARBA00004141"/>
    </source>
</evidence>
<dbReference type="Gene3D" id="3.30.530.20">
    <property type="match status" value="4"/>
</dbReference>
<dbReference type="Proteomes" id="UP001165060">
    <property type="component" value="Unassembled WGS sequence"/>
</dbReference>
<evidence type="ECO:0000256" key="6">
    <source>
        <dbReference type="SAM" id="Phobius"/>
    </source>
</evidence>
<comment type="subcellular location">
    <subcellularLocation>
        <location evidence="1">Membrane</location>
        <topology evidence="1">Multi-pass membrane protein</topology>
    </subcellularLocation>
</comment>
<gene>
    <name evidence="8" type="ORF">TeGR_g6424</name>
</gene>
<dbReference type="InterPro" id="IPR051213">
    <property type="entry name" value="START_lipid_transfer"/>
</dbReference>
<reference evidence="8 9" key="1">
    <citation type="journal article" date="2023" name="Commun. Biol.">
        <title>Genome analysis of Parmales, the sister group of diatoms, reveals the evolutionary specialization of diatoms from phago-mixotrophs to photoautotrophs.</title>
        <authorList>
            <person name="Ban H."/>
            <person name="Sato S."/>
            <person name="Yoshikawa S."/>
            <person name="Yamada K."/>
            <person name="Nakamura Y."/>
            <person name="Ichinomiya M."/>
            <person name="Sato N."/>
            <person name="Blanc-Mathieu R."/>
            <person name="Endo H."/>
            <person name="Kuwata A."/>
            <person name="Ogata H."/>
        </authorList>
    </citation>
    <scope>NUCLEOTIDE SEQUENCE [LARGE SCALE GENOMIC DNA]</scope>
</reference>
<dbReference type="InterPro" id="IPR018629">
    <property type="entry name" value="XK-rel"/>
</dbReference>
<evidence type="ECO:0000256" key="2">
    <source>
        <dbReference type="ARBA" id="ARBA00008789"/>
    </source>
</evidence>
<comment type="similarity">
    <text evidence="2">Belongs to the XK family.</text>
</comment>
<evidence type="ECO:0000256" key="5">
    <source>
        <dbReference type="ARBA" id="ARBA00023136"/>
    </source>
</evidence>
<organism evidence="8 9">
    <name type="scientific">Tetraparma gracilis</name>
    <dbReference type="NCBI Taxonomy" id="2962635"/>
    <lineage>
        <taxon>Eukaryota</taxon>
        <taxon>Sar</taxon>
        <taxon>Stramenopiles</taxon>
        <taxon>Ochrophyta</taxon>
        <taxon>Bolidophyceae</taxon>
        <taxon>Parmales</taxon>
        <taxon>Triparmaceae</taxon>
        <taxon>Tetraparma</taxon>
    </lineage>
</organism>
<evidence type="ECO:0000313" key="9">
    <source>
        <dbReference type="Proteomes" id="UP001165060"/>
    </source>
</evidence>
<feature type="transmembrane region" description="Helical" evidence="6">
    <location>
        <begin position="1535"/>
        <end position="1558"/>
    </location>
</feature>
<keyword evidence="4 6" id="KW-1133">Transmembrane helix</keyword>
<evidence type="ECO:0000256" key="4">
    <source>
        <dbReference type="ARBA" id="ARBA00022989"/>
    </source>
</evidence>
<keyword evidence="5 6" id="KW-0472">Membrane</keyword>
<dbReference type="InterPro" id="IPR023393">
    <property type="entry name" value="START-like_dom_sf"/>
</dbReference>
<dbReference type="EMBL" id="BRYB01003831">
    <property type="protein sequence ID" value="GMI21431.1"/>
    <property type="molecule type" value="Genomic_DNA"/>
</dbReference>
<proteinExistence type="inferred from homology"/>
<evidence type="ECO:0000256" key="3">
    <source>
        <dbReference type="ARBA" id="ARBA00022692"/>
    </source>
</evidence>
<evidence type="ECO:0000259" key="7">
    <source>
        <dbReference type="Pfam" id="PF01852"/>
    </source>
</evidence>
<protein>
    <recommendedName>
        <fullName evidence="7">START domain-containing protein</fullName>
    </recommendedName>
</protein>
<keyword evidence="9" id="KW-1185">Reference proteome</keyword>
<name>A0ABQ6M860_9STRA</name>
<feature type="transmembrane region" description="Helical" evidence="6">
    <location>
        <begin position="1508"/>
        <end position="1529"/>
    </location>
</feature>
<accession>A0ABQ6M860</accession>
<feature type="domain" description="START" evidence="7">
    <location>
        <begin position="976"/>
        <end position="1064"/>
    </location>
</feature>
<keyword evidence="3 6" id="KW-0812">Transmembrane</keyword>
<dbReference type="InterPro" id="IPR002913">
    <property type="entry name" value="START_lipid-bd_dom"/>
</dbReference>
<dbReference type="SUPFAM" id="SSF55961">
    <property type="entry name" value="Bet v1-like"/>
    <property type="match status" value="4"/>
</dbReference>